<dbReference type="GO" id="GO:0005737">
    <property type="term" value="C:cytoplasm"/>
    <property type="evidence" value="ECO:0007669"/>
    <property type="project" value="TreeGrafter"/>
</dbReference>
<dbReference type="PANTHER" id="PTHR13325">
    <property type="entry name" value="PROTEASE M50 MEMBRANE-BOUND TRANSCRIPTION FACTOR SITE 2 PROTEASE"/>
    <property type="match status" value="1"/>
</dbReference>
<proteinExistence type="inferred from homology"/>
<evidence type="ECO:0000256" key="7">
    <source>
        <dbReference type="SAM" id="Phobius"/>
    </source>
</evidence>
<dbReference type="Proteomes" id="UP000319557">
    <property type="component" value="Chromosome"/>
</dbReference>
<feature type="transmembrane region" description="Helical" evidence="7">
    <location>
        <begin position="396"/>
        <end position="414"/>
    </location>
</feature>
<comment type="subcellular location">
    <subcellularLocation>
        <location evidence="2">Endomembrane system</location>
        <topology evidence="2">Multi-pass membrane protein</topology>
    </subcellularLocation>
</comment>
<dbReference type="InterPro" id="IPR008915">
    <property type="entry name" value="Peptidase_M50"/>
</dbReference>
<evidence type="ECO:0000313" key="9">
    <source>
        <dbReference type="EMBL" id="QDS87087.1"/>
    </source>
</evidence>
<dbReference type="Pfam" id="PF02163">
    <property type="entry name" value="Peptidase_M50"/>
    <property type="match status" value="1"/>
</dbReference>
<dbReference type="GO" id="GO:0031293">
    <property type="term" value="P:membrane protein intracellular domain proteolysis"/>
    <property type="evidence" value="ECO:0007669"/>
    <property type="project" value="TreeGrafter"/>
</dbReference>
<dbReference type="EMBL" id="CP036261">
    <property type="protein sequence ID" value="QDS87087.1"/>
    <property type="molecule type" value="Genomic_DNA"/>
</dbReference>
<comment type="similarity">
    <text evidence="3">Belongs to the peptidase M50B family.</text>
</comment>
<evidence type="ECO:0000256" key="2">
    <source>
        <dbReference type="ARBA" id="ARBA00004127"/>
    </source>
</evidence>
<feature type="transmembrane region" description="Helical" evidence="7">
    <location>
        <begin position="361"/>
        <end position="384"/>
    </location>
</feature>
<evidence type="ECO:0000256" key="4">
    <source>
        <dbReference type="ARBA" id="ARBA00022692"/>
    </source>
</evidence>
<dbReference type="Gene3D" id="2.40.30.170">
    <property type="match status" value="1"/>
</dbReference>
<evidence type="ECO:0000256" key="1">
    <source>
        <dbReference type="ARBA" id="ARBA00001947"/>
    </source>
</evidence>
<dbReference type="KEGG" id="ruv:EC9_12630"/>
<comment type="cofactor">
    <cofactor evidence="1">
        <name>Zn(2+)</name>
        <dbReference type="ChEBI" id="CHEBI:29105"/>
    </cofactor>
</comment>
<dbReference type="RefSeq" id="WP_145343233.1">
    <property type="nucleotide sequence ID" value="NZ_CP036261.1"/>
</dbReference>
<dbReference type="GO" id="GO:0012505">
    <property type="term" value="C:endomembrane system"/>
    <property type="evidence" value="ECO:0007669"/>
    <property type="project" value="UniProtKB-SubCell"/>
</dbReference>
<evidence type="ECO:0000259" key="8">
    <source>
        <dbReference type="Pfam" id="PF02163"/>
    </source>
</evidence>
<evidence type="ECO:0000256" key="5">
    <source>
        <dbReference type="ARBA" id="ARBA00022989"/>
    </source>
</evidence>
<keyword evidence="10" id="KW-1185">Reference proteome</keyword>
<feature type="transmembrane region" description="Helical" evidence="7">
    <location>
        <begin position="230"/>
        <end position="250"/>
    </location>
</feature>
<dbReference type="GO" id="GO:0016020">
    <property type="term" value="C:membrane"/>
    <property type="evidence" value="ECO:0007669"/>
    <property type="project" value="InterPro"/>
</dbReference>
<feature type="domain" description="Peptidase M50" evidence="8">
    <location>
        <begin position="201"/>
        <end position="346"/>
    </location>
</feature>
<keyword evidence="6 7" id="KW-0472">Membrane</keyword>
<evidence type="ECO:0000256" key="6">
    <source>
        <dbReference type="ARBA" id="ARBA00023136"/>
    </source>
</evidence>
<keyword evidence="5 7" id="KW-1133">Transmembrane helix</keyword>
<dbReference type="PANTHER" id="PTHR13325:SF3">
    <property type="entry name" value="MEMBRANE-BOUND TRANSCRIPTION FACTOR SITE-2 PROTEASE"/>
    <property type="match status" value="1"/>
</dbReference>
<feature type="transmembrane region" description="Helical" evidence="7">
    <location>
        <begin position="154"/>
        <end position="179"/>
    </location>
</feature>
<dbReference type="OrthoDB" id="9759690at2"/>
<feature type="transmembrane region" description="Helical" evidence="7">
    <location>
        <begin position="191"/>
        <end position="210"/>
    </location>
</feature>
<protein>
    <submittedName>
        <fullName evidence="9">Peptidase family M50</fullName>
    </submittedName>
</protein>
<dbReference type="InterPro" id="IPR001193">
    <property type="entry name" value="MBTPS2"/>
</dbReference>
<evidence type="ECO:0000256" key="3">
    <source>
        <dbReference type="ARBA" id="ARBA00007931"/>
    </source>
</evidence>
<organism evidence="9 10">
    <name type="scientific">Rosistilla ulvae</name>
    <dbReference type="NCBI Taxonomy" id="1930277"/>
    <lineage>
        <taxon>Bacteria</taxon>
        <taxon>Pseudomonadati</taxon>
        <taxon>Planctomycetota</taxon>
        <taxon>Planctomycetia</taxon>
        <taxon>Pirellulales</taxon>
        <taxon>Pirellulaceae</taxon>
        <taxon>Rosistilla</taxon>
    </lineage>
</organism>
<feature type="transmembrane region" description="Helical" evidence="7">
    <location>
        <begin position="435"/>
        <end position="454"/>
    </location>
</feature>
<reference evidence="9 10" key="1">
    <citation type="submission" date="2019-02" db="EMBL/GenBank/DDBJ databases">
        <title>Deep-cultivation of Planctomycetes and their phenomic and genomic characterization uncovers novel biology.</title>
        <authorList>
            <person name="Wiegand S."/>
            <person name="Jogler M."/>
            <person name="Boedeker C."/>
            <person name="Pinto D."/>
            <person name="Vollmers J."/>
            <person name="Rivas-Marin E."/>
            <person name="Kohn T."/>
            <person name="Peeters S.H."/>
            <person name="Heuer A."/>
            <person name="Rast P."/>
            <person name="Oberbeckmann S."/>
            <person name="Bunk B."/>
            <person name="Jeske O."/>
            <person name="Meyerdierks A."/>
            <person name="Storesund J.E."/>
            <person name="Kallscheuer N."/>
            <person name="Luecker S."/>
            <person name="Lage O.M."/>
            <person name="Pohl T."/>
            <person name="Merkel B.J."/>
            <person name="Hornburger P."/>
            <person name="Mueller R.-W."/>
            <person name="Bruemmer F."/>
            <person name="Labrenz M."/>
            <person name="Spormann A.M."/>
            <person name="Op den Camp H."/>
            <person name="Overmann J."/>
            <person name="Amann R."/>
            <person name="Jetten M.S.M."/>
            <person name="Mascher T."/>
            <person name="Medema M.H."/>
            <person name="Devos D.P."/>
            <person name="Kaster A.-K."/>
            <person name="Ovreas L."/>
            <person name="Rohde M."/>
            <person name="Galperin M.Y."/>
            <person name="Jogler C."/>
        </authorList>
    </citation>
    <scope>NUCLEOTIDE SEQUENCE [LARGE SCALE GENOMIC DNA]</scope>
    <source>
        <strain evidence="9 10">EC9</strain>
    </source>
</reference>
<dbReference type="GO" id="GO:0004222">
    <property type="term" value="F:metalloendopeptidase activity"/>
    <property type="evidence" value="ECO:0007669"/>
    <property type="project" value="InterPro"/>
</dbReference>
<evidence type="ECO:0000313" key="10">
    <source>
        <dbReference type="Proteomes" id="UP000319557"/>
    </source>
</evidence>
<name>A0A517LWT8_9BACT</name>
<sequence>MNALIIPPVSHPLATAPSSRLVLRDDLIHRRVQMGNRTLWVIKDPVSSDFFYFSEREYTVLSVLDGRSPDAIAAEYRRHHGNDVLSSDHLVSFLAQVQRSGLLRGSPKTTGTESIPAARSRAGFRAGLLSPLAIRLPGVNPDRLLDWLEPKTRWIFAPLTLGCALLWIVFAAVIVGLRAETFFLELRQSQAWASAGMMGVVILVIAITKIVHELAHAVTCRRFGGSCTEIGVMFLVMIPCLYCDVSNAWLQPRRSRRIAISAAGILAELWIAATAAVLWSITIDGPLHWICLSIVVVCSVSTLLFNGNPLMRYDGYYILSDLLQIPNLAAESSAALMRRIKHLATGIRDVPSADRGRRSELLLIGYAIASLGYRMVVIGAILFAIHKLGIAYDLRIAAWLVTAPMLFGLVRGMGRQVGTMRLSAMERRSVRRGRVAIGYLGILAFVIGLLLIPLPHRITLPAIAKAVDQQDVYVVQPGSLVSAVVEGTQVEVGDEIAQLKNRDLDLELESLAAQATALDQRLDRVASLRSEDPKYAAQIPALTEGIAAIQEKIALRKREQAALRIVAPAAGLVFAAPPRQLSADESTADDAWSGTLLQPHNIGSFVPRGTHLCSIGSPTARTVSLLASHREIGFVRPGQTVALYAPGSPGGRVHGTVTQIDAQPLTHLPRELVINQQVSVEPGKLGGAQPLEPTYQIQVAVSQNDVPLRLRTASTARVHVGYRSLLGRLSRFLADSLRFELNP</sequence>
<accession>A0A517LWT8</accession>
<keyword evidence="4 7" id="KW-0812">Transmembrane</keyword>
<feature type="transmembrane region" description="Helical" evidence="7">
    <location>
        <begin position="287"/>
        <end position="305"/>
    </location>
</feature>
<feature type="transmembrane region" description="Helical" evidence="7">
    <location>
        <begin position="262"/>
        <end position="281"/>
    </location>
</feature>
<dbReference type="AlphaFoldDB" id="A0A517LWT8"/>
<gene>
    <name evidence="9" type="ORF">EC9_12630</name>
</gene>